<feature type="region of interest" description="Disordered" evidence="1">
    <location>
        <begin position="1"/>
        <end position="21"/>
    </location>
</feature>
<dbReference type="AlphaFoldDB" id="C4J7Q8"/>
<reference evidence="2" key="1">
    <citation type="journal article" date="2009" name="PLoS Genet.">
        <title>Sequencing, mapping, and analysis of 27,455 maize full-length cDNAs.</title>
        <authorList>
            <person name="Soderlund C."/>
            <person name="Descour A."/>
            <person name="Kudrna D."/>
            <person name="Bomhoff M."/>
            <person name="Boyd L."/>
            <person name="Currie J."/>
            <person name="Angelova A."/>
            <person name="Collura K."/>
            <person name="Wissotski M."/>
            <person name="Ashley E."/>
            <person name="Morrow D."/>
            <person name="Fernandes J."/>
            <person name="Walbot V."/>
            <person name="Yu Y."/>
        </authorList>
    </citation>
    <scope>NUCLEOTIDE SEQUENCE</scope>
    <source>
        <strain evidence="2">B73</strain>
    </source>
</reference>
<name>C4J7Q8_MAIZE</name>
<proteinExistence type="evidence at transcript level"/>
<dbReference type="EMBL" id="BT086855">
    <property type="protein sequence ID" value="ACR37208.1"/>
    <property type="molecule type" value="mRNA"/>
</dbReference>
<evidence type="ECO:0000313" key="2">
    <source>
        <dbReference type="EMBL" id="ACR37208.1"/>
    </source>
</evidence>
<accession>C4J7Q8</accession>
<organism evidence="2">
    <name type="scientific">Zea mays</name>
    <name type="common">Maize</name>
    <dbReference type="NCBI Taxonomy" id="4577"/>
    <lineage>
        <taxon>Eukaryota</taxon>
        <taxon>Viridiplantae</taxon>
        <taxon>Streptophyta</taxon>
        <taxon>Embryophyta</taxon>
        <taxon>Tracheophyta</taxon>
        <taxon>Spermatophyta</taxon>
        <taxon>Magnoliopsida</taxon>
        <taxon>Liliopsida</taxon>
        <taxon>Poales</taxon>
        <taxon>Poaceae</taxon>
        <taxon>PACMAD clade</taxon>
        <taxon>Panicoideae</taxon>
        <taxon>Andropogonodae</taxon>
        <taxon>Andropogoneae</taxon>
        <taxon>Tripsacinae</taxon>
        <taxon>Zea</taxon>
    </lineage>
</organism>
<evidence type="ECO:0000256" key="1">
    <source>
        <dbReference type="SAM" id="MobiDB-lite"/>
    </source>
</evidence>
<protein>
    <submittedName>
        <fullName evidence="2">Uncharacterized protein</fullName>
    </submittedName>
</protein>
<sequence>MQRLVCAQVRTGANLRRQKKP</sequence>